<dbReference type="SUPFAM" id="SSF55874">
    <property type="entry name" value="ATPase domain of HSP90 chaperone/DNA topoisomerase II/histidine kinase"/>
    <property type="match status" value="1"/>
</dbReference>
<feature type="transmembrane region" description="Helical" evidence="1">
    <location>
        <begin position="16"/>
        <end position="35"/>
    </location>
</feature>
<keyword evidence="3" id="KW-0418">Kinase</keyword>
<feature type="transmembrane region" description="Helical" evidence="1">
    <location>
        <begin position="211"/>
        <end position="231"/>
    </location>
</feature>
<dbReference type="EMBL" id="DVNE01000023">
    <property type="protein sequence ID" value="HIU61503.1"/>
    <property type="molecule type" value="Genomic_DNA"/>
</dbReference>
<accession>A0A9D1MK35</accession>
<keyword evidence="3" id="KW-0808">Transferase</keyword>
<sequence length="448" mass="51421">MSLILRLWFNPASQLFWYRPIFMIELLAAEALFCLKLKRKQYFPLRVALAVLISVRLSFLVPIVSYDAFYNAFMFLVMVAVTIPLMKFCFNESWKGILFCAFAGYGVQHVAFQIYDILSHAFYFDPSAGMYVSNGTLSFFNSAASFTAFMGCHFFTYFLMYIIFGRKICKNMSIDLENITLLVVVIIISLSNIVLSSIVTYTCYNPYNRNALIMLAVSNVFCSCLILYIQFKLLRFRNLERDLDIEKRLRRVEEEQYALSQENVRLINLKCHDLKHQIRAMGKNVVDKDVLAEIADAISIYDAAFTTGNEALDIILTEKSMMCRAQDIRLTCVCNDIPLKFMKDSDVYNLFGNAIDNAMRAVAPLEKGKRVISIAIKRRASIMSVNIRNWYVGELTFVDGLPYTTSVEDGYHGFGMLSMREIVERYSGEFVVSAERGVFELNILFFNV</sequence>
<feature type="transmembrane region" description="Helical" evidence="1">
    <location>
        <begin position="47"/>
        <end position="66"/>
    </location>
</feature>
<keyword evidence="1" id="KW-1133">Transmembrane helix</keyword>
<evidence type="ECO:0000256" key="1">
    <source>
        <dbReference type="SAM" id="Phobius"/>
    </source>
</evidence>
<dbReference type="CDD" id="cd16935">
    <property type="entry name" value="HATPase_AgrC-ComD-like"/>
    <property type="match status" value="1"/>
</dbReference>
<comment type="caution">
    <text evidence="3">The sequence shown here is derived from an EMBL/GenBank/DDBJ whole genome shotgun (WGS) entry which is preliminary data.</text>
</comment>
<dbReference type="Proteomes" id="UP000824110">
    <property type="component" value="Unassembled WGS sequence"/>
</dbReference>
<proteinExistence type="predicted"/>
<feature type="transmembrane region" description="Helical" evidence="1">
    <location>
        <begin position="97"/>
        <end position="123"/>
    </location>
</feature>
<dbReference type="Gene3D" id="3.30.565.10">
    <property type="entry name" value="Histidine kinase-like ATPase, C-terminal domain"/>
    <property type="match status" value="1"/>
</dbReference>
<dbReference type="AlphaFoldDB" id="A0A9D1MK35"/>
<reference evidence="3" key="1">
    <citation type="submission" date="2020-10" db="EMBL/GenBank/DDBJ databases">
        <authorList>
            <person name="Gilroy R."/>
        </authorList>
    </citation>
    <scope>NUCLEOTIDE SEQUENCE</scope>
    <source>
        <strain evidence="3">CHK195-12923</strain>
    </source>
</reference>
<dbReference type="InterPro" id="IPR036890">
    <property type="entry name" value="HATPase_C_sf"/>
</dbReference>
<evidence type="ECO:0000313" key="4">
    <source>
        <dbReference type="Proteomes" id="UP000824110"/>
    </source>
</evidence>
<gene>
    <name evidence="3" type="ORF">IAB69_02520</name>
</gene>
<keyword evidence="1" id="KW-0472">Membrane</keyword>
<evidence type="ECO:0000259" key="2">
    <source>
        <dbReference type="Pfam" id="PF14501"/>
    </source>
</evidence>
<feature type="domain" description="Sensor histidine kinase NatK-like C-terminal" evidence="2">
    <location>
        <begin position="343"/>
        <end position="445"/>
    </location>
</feature>
<feature type="transmembrane region" description="Helical" evidence="1">
    <location>
        <begin position="72"/>
        <end position="90"/>
    </location>
</feature>
<dbReference type="Pfam" id="PF14501">
    <property type="entry name" value="HATPase_c_5"/>
    <property type="match status" value="1"/>
</dbReference>
<keyword evidence="1" id="KW-0812">Transmembrane</keyword>
<feature type="transmembrane region" description="Helical" evidence="1">
    <location>
        <begin position="176"/>
        <end position="199"/>
    </location>
</feature>
<reference evidence="3" key="2">
    <citation type="journal article" date="2021" name="PeerJ">
        <title>Extensive microbial diversity within the chicken gut microbiome revealed by metagenomics and culture.</title>
        <authorList>
            <person name="Gilroy R."/>
            <person name="Ravi A."/>
            <person name="Getino M."/>
            <person name="Pursley I."/>
            <person name="Horton D.L."/>
            <person name="Alikhan N.F."/>
            <person name="Baker D."/>
            <person name="Gharbi K."/>
            <person name="Hall N."/>
            <person name="Watson M."/>
            <person name="Adriaenssens E.M."/>
            <person name="Foster-Nyarko E."/>
            <person name="Jarju S."/>
            <person name="Secka A."/>
            <person name="Antonio M."/>
            <person name="Oren A."/>
            <person name="Chaudhuri R.R."/>
            <person name="La Ragione R."/>
            <person name="Hildebrand F."/>
            <person name="Pallen M.J."/>
        </authorList>
    </citation>
    <scope>NUCLEOTIDE SEQUENCE</scope>
    <source>
        <strain evidence="3">CHK195-12923</strain>
    </source>
</reference>
<feature type="transmembrane region" description="Helical" evidence="1">
    <location>
        <begin position="143"/>
        <end position="164"/>
    </location>
</feature>
<dbReference type="InterPro" id="IPR032834">
    <property type="entry name" value="NatK-like_C"/>
</dbReference>
<name>A0A9D1MK35_9FIRM</name>
<dbReference type="GO" id="GO:0016301">
    <property type="term" value="F:kinase activity"/>
    <property type="evidence" value="ECO:0007669"/>
    <property type="project" value="UniProtKB-KW"/>
</dbReference>
<protein>
    <submittedName>
        <fullName evidence="3">Sensor histidine kinase</fullName>
    </submittedName>
</protein>
<organism evidence="3 4">
    <name type="scientific">Candidatus Coproplasma excrementigallinarum</name>
    <dbReference type="NCBI Taxonomy" id="2840747"/>
    <lineage>
        <taxon>Bacteria</taxon>
        <taxon>Bacillati</taxon>
        <taxon>Bacillota</taxon>
        <taxon>Clostridia</taxon>
        <taxon>Eubacteriales</taxon>
        <taxon>Candidatus Coproplasma</taxon>
    </lineage>
</organism>
<evidence type="ECO:0000313" key="3">
    <source>
        <dbReference type="EMBL" id="HIU61503.1"/>
    </source>
</evidence>